<dbReference type="EMBL" id="JACOGF010000001">
    <property type="protein sequence ID" value="MBC3916110.1"/>
    <property type="molecule type" value="Genomic_DNA"/>
</dbReference>
<comment type="caution">
    <text evidence="1">The sequence shown here is derived from an EMBL/GenBank/DDBJ whole genome shotgun (WGS) entry which is preliminary data.</text>
</comment>
<dbReference type="InterPro" id="IPR012675">
    <property type="entry name" value="Beta-grasp_dom_sf"/>
</dbReference>
<reference evidence="1 2" key="1">
    <citation type="submission" date="2020-08" db="EMBL/GenBank/DDBJ databases">
        <title>Novel species isolated from subtropical streams in China.</title>
        <authorList>
            <person name="Lu H."/>
        </authorList>
    </citation>
    <scope>NUCLEOTIDE SEQUENCE [LARGE SCALE GENOMIC DNA]</scope>
    <source>
        <strain evidence="1 2">CY18W</strain>
    </source>
</reference>
<evidence type="ECO:0000313" key="1">
    <source>
        <dbReference type="EMBL" id="MBC3916110.1"/>
    </source>
</evidence>
<dbReference type="CDD" id="cd17040">
    <property type="entry name" value="Ubl_MoaD_like"/>
    <property type="match status" value="1"/>
</dbReference>
<dbReference type="SUPFAM" id="SSF54285">
    <property type="entry name" value="MoaD/ThiS"/>
    <property type="match status" value="1"/>
</dbReference>
<dbReference type="RefSeq" id="WP_186945351.1">
    <property type="nucleotide sequence ID" value="NZ_JACOGF010000001.1"/>
</dbReference>
<dbReference type="Proteomes" id="UP000650424">
    <property type="component" value="Unassembled WGS sequence"/>
</dbReference>
<dbReference type="PANTHER" id="PTHR38031">
    <property type="entry name" value="SULFUR CARRIER PROTEIN SLR0821-RELATED"/>
    <property type="match status" value="1"/>
</dbReference>
<sequence length="89" mass="9885">MAKLTFTQQLSRFTEVPEVETAADNLRDALEAAFQLNPTLRAYILDEQGDLRFHVVVFIDGRRVMQRSGLRDALGANSQVHVLQALSGG</sequence>
<proteinExistence type="predicted"/>
<dbReference type="Gene3D" id="3.10.20.30">
    <property type="match status" value="1"/>
</dbReference>
<gene>
    <name evidence="1" type="ORF">H8L32_01305</name>
</gene>
<accession>A0ABR6ZL26</accession>
<name>A0ABR6ZL26_9BURK</name>
<dbReference type="InterPro" id="IPR016155">
    <property type="entry name" value="Mopterin_synth/thiamin_S_b"/>
</dbReference>
<dbReference type="PANTHER" id="PTHR38031:SF1">
    <property type="entry name" value="SULFUR CARRIER PROTEIN CYSO"/>
    <property type="match status" value="1"/>
</dbReference>
<evidence type="ECO:0000313" key="2">
    <source>
        <dbReference type="Proteomes" id="UP000650424"/>
    </source>
</evidence>
<keyword evidence="2" id="KW-1185">Reference proteome</keyword>
<dbReference type="InterPro" id="IPR052045">
    <property type="entry name" value="Sulfur_Carrier/Prot_Modifier"/>
</dbReference>
<protein>
    <submittedName>
        <fullName evidence="1">MoaD/ThiS family protein</fullName>
    </submittedName>
</protein>
<organism evidence="1 2">
    <name type="scientific">Undibacterium hunanense</name>
    <dbReference type="NCBI Taxonomy" id="2762292"/>
    <lineage>
        <taxon>Bacteria</taxon>
        <taxon>Pseudomonadati</taxon>
        <taxon>Pseudomonadota</taxon>
        <taxon>Betaproteobacteria</taxon>
        <taxon>Burkholderiales</taxon>
        <taxon>Oxalobacteraceae</taxon>
        <taxon>Undibacterium</taxon>
    </lineage>
</organism>